<dbReference type="Proteomes" id="UP000680185">
    <property type="component" value="Unassembled WGS sequence"/>
</dbReference>
<name>A0A8T4KUK0_9ARCH</name>
<sequence length="191" mass="22175">MPRPLPEKPGSIFSLRRLLGASSETLRKLPESQHLLIARFELNALKRIAEKPFQKLPKWLVAQIERKAQTGEPVSFQSPKLEVNFYKMPAGFVVSSLEGNVSQLYDRQGIPFRKRAGYERRKKQAEPVFAAGSKIGEEKTLYRGKSGKLLPDRRFEQRRAEKRERRSIGNEIRSKQESRQNPGKRRRFTDR</sequence>
<feature type="compositionally biased region" description="Basic residues" evidence="1">
    <location>
        <begin position="182"/>
        <end position="191"/>
    </location>
</feature>
<dbReference type="EMBL" id="JAGVWB010000036">
    <property type="protein sequence ID" value="MBS3058758.1"/>
    <property type="molecule type" value="Genomic_DNA"/>
</dbReference>
<gene>
    <name evidence="2" type="ORF">J4478_05150</name>
</gene>
<dbReference type="AlphaFoldDB" id="A0A8T4KUK0"/>
<feature type="region of interest" description="Disordered" evidence="1">
    <location>
        <begin position="141"/>
        <end position="191"/>
    </location>
</feature>
<accession>A0A8T4KUK0</accession>
<comment type="caution">
    <text evidence="2">The sequence shown here is derived from an EMBL/GenBank/DDBJ whole genome shotgun (WGS) entry which is preliminary data.</text>
</comment>
<organism evidence="2 3">
    <name type="scientific">Candidatus Iainarchaeum sp</name>
    <dbReference type="NCBI Taxonomy" id="3101447"/>
    <lineage>
        <taxon>Archaea</taxon>
        <taxon>Candidatus Iainarchaeota</taxon>
        <taxon>Candidatus Iainarchaeia</taxon>
        <taxon>Candidatus Iainarchaeales</taxon>
        <taxon>Candidatus Iainarchaeaceae</taxon>
        <taxon>Candidatus Iainarchaeum</taxon>
    </lineage>
</organism>
<reference evidence="2" key="2">
    <citation type="submission" date="2021-05" db="EMBL/GenBank/DDBJ databases">
        <title>Protein family content uncovers lineage relationships and bacterial pathway maintenance mechanisms in DPANN archaea.</title>
        <authorList>
            <person name="Castelle C.J."/>
            <person name="Meheust R."/>
            <person name="Jaffe A.L."/>
            <person name="Seitz K."/>
            <person name="Gong X."/>
            <person name="Baker B.J."/>
            <person name="Banfield J.F."/>
        </authorList>
    </citation>
    <scope>NUCLEOTIDE SEQUENCE</scope>
    <source>
        <strain evidence="2">RIFCSPLOWO2_01_FULL_43_13</strain>
    </source>
</reference>
<feature type="compositionally biased region" description="Basic and acidic residues" evidence="1">
    <location>
        <begin position="150"/>
        <end position="178"/>
    </location>
</feature>
<proteinExistence type="predicted"/>
<reference evidence="2" key="1">
    <citation type="submission" date="2021-03" db="EMBL/GenBank/DDBJ databases">
        <authorList>
            <person name="Jaffe A."/>
        </authorList>
    </citation>
    <scope>NUCLEOTIDE SEQUENCE</scope>
    <source>
        <strain evidence="2">RIFCSPLOWO2_01_FULL_43_13</strain>
    </source>
</reference>
<protein>
    <submittedName>
        <fullName evidence="2">Uncharacterized protein</fullName>
    </submittedName>
</protein>
<evidence type="ECO:0000256" key="1">
    <source>
        <dbReference type="SAM" id="MobiDB-lite"/>
    </source>
</evidence>
<evidence type="ECO:0000313" key="2">
    <source>
        <dbReference type="EMBL" id="MBS3058758.1"/>
    </source>
</evidence>
<evidence type="ECO:0000313" key="3">
    <source>
        <dbReference type="Proteomes" id="UP000680185"/>
    </source>
</evidence>